<name>A0ABQ9P8X0_9PEZI</name>
<sequence>MTSEEVKVQELLNQFKDLFEEQHPAAIKAPAGFDKALQKLGQLKFSSEFYEKSFDYWFAYVILTCRDDNFDVSLQNLSASSLQQLLSGVV</sequence>
<organism evidence="1 2">
    <name type="scientific">Colletotrichum limetticola</name>
    <dbReference type="NCBI Taxonomy" id="1209924"/>
    <lineage>
        <taxon>Eukaryota</taxon>
        <taxon>Fungi</taxon>
        <taxon>Dikarya</taxon>
        <taxon>Ascomycota</taxon>
        <taxon>Pezizomycotina</taxon>
        <taxon>Sordariomycetes</taxon>
        <taxon>Hypocreomycetidae</taxon>
        <taxon>Glomerellales</taxon>
        <taxon>Glomerellaceae</taxon>
        <taxon>Colletotrichum</taxon>
        <taxon>Colletotrichum acutatum species complex</taxon>
    </lineage>
</organism>
<reference evidence="1" key="1">
    <citation type="submission" date="2023-04" db="EMBL/GenBank/DDBJ databases">
        <title>Colletotrichum limetticola genome sequence.</title>
        <authorList>
            <person name="Baroncelli R."/>
        </authorList>
    </citation>
    <scope>NUCLEOTIDE SEQUENCE</scope>
    <source>
        <strain evidence="1">KLA-Anderson</strain>
    </source>
</reference>
<dbReference type="EMBL" id="JARUPT010000875">
    <property type="protein sequence ID" value="KAK0368346.1"/>
    <property type="molecule type" value="Genomic_DNA"/>
</dbReference>
<keyword evidence="2" id="KW-1185">Reference proteome</keyword>
<gene>
    <name evidence="1" type="ORF">CLIM01_14294</name>
</gene>
<evidence type="ECO:0000313" key="2">
    <source>
        <dbReference type="Proteomes" id="UP001169217"/>
    </source>
</evidence>
<evidence type="ECO:0000313" key="1">
    <source>
        <dbReference type="EMBL" id="KAK0368346.1"/>
    </source>
</evidence>
<protein>
    <submittedName>
        <fullName evidence="1">Uncharacterized protein</fullName>
    </submittedName>
</protein>
<accession>A0ABQ9P8X0</accession>
<dbReference type="Proteomes" id="UP001169217">
    <property type="component" value="Unassembled WGS sequence"/>
</dbReference>
<proteinExistence type="predicted"/>
<comment type="caution">
    <text evidence="1">The sequence shown here is derived from an EMBL/GenBank/DDBJ whole genome shotgun (WGS) entry which is preliminary data.</text>
</comment>